<proteinExistence type="predicted"/>
<dbReference type="Gene3D" id="3.40.50.1400">
    <property type="match status" value="2"/>
</dbReference>
<dbReference type="GO" id="GO:0046872">
    <property type="term" value="F:metal ion binding"/>
    <property type="evidence" value="ECO:0007669"/>
    <property type="project" value="UniProtKB-KW"/>
</dbReference>
<dbReference type="PANTHER" id="PTHR33542">
    <property type="entry name" value="SIROHYDROCHLORIN FERROCHELATASE, CHLOROPLASTIC"/>
    <property type="match status" value="1"/>
</dbReference>
<keyword evidence="4" id="KW-1185">Reference proteome</keyword>
<evidence type="ECO:0000313" key="4">
    <source>
        <dbReference type="Proteomes" id="UP000198935"/>
    </source>
</evidence>
<protein>
    <submittedName>
        <fullName evidence="3">Sirohydrochlorin ferrochelatase</fullName>
    </submittedName>
</protein>
<dbReference type="AlphaFoldDB" id="A0A1H3RXZ9"/>
<name>A0A1H3RXZ9_9BACI</name>
<evidence type="ECO:0000256" key="1">
    <source>
        <dbReference type="ARBA" id="ARBA00022723"/>
    </source>
</evidence>
<accession>A0A1H3RXZ9</accession>
<keyword evidence="1" id="KW-0479">Metal-binding</keyword>
<keyword evidence="2" id="KW-0456">Lyase</keyword>
<dbReference type="OrthoDB" id="1489951at2"/>
<gene>
    <name evidence="3" type="ORF">SAMN05421736_109123</name>
</gene>
<dbReference type="Proteomes" id="UP000198935">
    <property type="component" value="Unassembled WGS sequence"/>
</dbReference>
<dbReference type="InterPro" id="IPR050963">
    <property type="entry name" value="Sirohydro_Cobaltochel/CbiX"/>
</dbReference>
<evidence type="ECO:0000256" key="2">
    <source>
        <dbReference type="ARBA" id="ARBA00023239"/>
    </source>
</evidence>
<dbReference type="Pfam" id="PF01903">
    <property type="entry name" value="CbiX"/>
    <property type="match status" value="2"/>
</dbReference>
<evidence type="ECO:0000313" key="3">
    <source>
        <dbReference type="EMBL" id="SDZ30606.1"/>
    </source>
</evidence>
<dbReference type="SUPFAM" id="SSF53800">
    <property type="entry name" value="Chelatase"/>
    <property type="match status" value="1"/>
</dbReference>
<organism evidence="3 4">
    <name type="scientific">Evansella caseinilytica</name>
    <dbReference type="NCBI Taxonomy" id="1503961"/>
    <lineage>
        <taxon>Bacteria</taxon>
        <taxon>Bacillati</taxon>
        <taxon>Bacillota</taxon>
        <taxon>Bacilli</taxon>
        <taxon>Bacillales</taxon>
        <taxon>Bacillaceae</taxon>
        <taxon>Evansella</taxon>
    </lineage>
</organism>
<dbReference type="GO" id="GO:0016829">
    <property type="term" value="F:lyase activity"/>
    <property type="evidence" value="ECO:0007669"/>
    <property type="project" value="UniProtKB-KW"/>
</dbReference>
<dbReference type="PANTHER" id="PTHR33542:SF3">
    <property type="entry name" value="SIROHYDROCHLORIN FERROCHELATASE, CHLOROPLASTIC"/>
    <property type="match status" value="1"/>
</dbReference>
<sequence length="252" mass="28188">MTSIEKGIGILVIAHGSNDRKWVQMIEEAVQRVDTNFPLVIGYLELVEGKSIAAGVSLLEKMHVKKILAVPLFVCSGSTHLEEIKYALGVIDEPRLETSLQRINTDADIIWGEAMDAHPLIVNIVVERARRLSVAPENEVLLLTAHGSEHPGFHEVWEDTLQKLTCSIKKALHFSEVFYGTLHPDTLLVKAQEAIASKKQLVVVPVFLSEGYFTSAVIPEKLKGIPYQWSGDTHLPHPLISRWMQEVIQKYV</sequence>
<dbReference type="EMBL" id="FNPI01000009">
    <property type="protein sequence ID" value="SDZ30606.1"/>
    <property type="molecule type" value="Genomic_DNA"/>
</dbReference>
<reference evidence="4" key="1">
    <citation type="submission" date="2016-10" db="EMBL/GenBank/DDBJ databases">
        <authorList>
            <person name="Varghese N."/>
            <person name="Submissions S."/>
        </authorList>
    </citation>
    <scope>NUCLEOTIDE SEQUENCE [LARGE SCALE GENOMIC DNA]</scope>
    <source>
        <strain evidence="4">SP</strain>
    </source>
</reference>
<dbReference type="STRING" id="1503961.SAMN05421736_109123"/>
<dbReference type="InterPro" id="IPR002762">
    <property type="entry name" value="CbiX-like"/>
</dbReference>